<evidence type="ECO:0000313" key="4">
    <source>
        <dbReference type="EMBL" id="GLB43437.1"/>
    </source>
</evidence>
<feature type="region of interest" description="Disordered" evidence="2">
    <location>
        <begin position="88"/>
        <end position="128"/>
    </location>
</feature>
<dbReference type="PROSITE" id="PS50137">
    <property type="entry name" value="DS_RBD"/>
    <property type="match status" value="1"/>
</dbReference>
<dbReference type="AlphaFoldDB" id="A0A9P3USQ3"/>
<accession>A0A9P3USQ3</accession>
<organism evidence="4 5">
    <name type="scientific">Lyophyllum shimeji</name>
    <name type="common">Hon-shimeji</name>
    <name type="synonym">Tricholoma shimeji</name>
    <dbReference type="NCBI Taxonomy" id="47721"/>
    <lineage>
        <taxon>Eukaryota</taxon>
        <taxon>Fungi</taxon>
        <taxon>Dikarya</taxon>
        <taxon>Basidiomycota</taxon>
        <taxon>Agaricomycotina</taxon>
        <taxon>Agaricomycetes</taxon>
        <taxon>Agaricomycetidae</taxon>
        <taxon>Agaricales</taxon>
        <taxon>Tricholomatineae</taxon>
        <taxon>Lyophyllaceae</taxon>
        <taxon>Lyophyllum</taxon>
    </lineage>
</organism>
<keyword evidence="5" id="KW-1185">Reference proteome</keyword>
<sequence length="128" mass="14449">MDMDESLVVENYYASFQQMHWRTELNNMMMRRRMDLRYEFKVEGAPHQAQWTAVAYVNGRTYGAGLGKTKGEAKENASKVALFALKDQGEEKADRKTKRGAAERQTAVEDAILKKKATDAQGGGDAQR</sequence>
<name>A0A9P3USQ3_LYOSH</name>
<comment type="caution">
    <text evidence="4">The sequence shown here is derived from an EMBL/GenBank/DDBJ whole genome shotgun (WGS) entry which is preliminary data.</text>
</comment>
<dbReference type="Proteomes" id="UP001063166">
    <property type="component" value="Unassembled WGS sequence"/>
</dbReference>
<dbReference type="Gene3D" id="3.30.160.20">
    <property type="match status" value="1"/>
</dbReference>
<evidence type="ECO:0000259" key="3">
    <source>
        <dbReference type="PROSITE" id="PS50137"/>
    </source>
</evidence>
<feature type="domain" description="DRBM" evidence="3">
    <location>
        <begin position="20"/>
        <end position="87"/>
    </location>
</feature>
<evidence type="ECO:0000256" key="1">
    <source>
        <dbReference type="PROSITE-ProRule" id="PRU00266"/>
    </source>
</evidence>
<protein>
    <recommendedName>
        <fullName evidence="3">DRBM domain-containing protein</fullName>
    </recommendedName>
</protein>
<gene>
    <name evidence="4" type="ORF">LshimejAT787_1303380</name>
</gene>
<dbReference type="SMART" id="SM00358">
    <property type="entry name" value="DSRM"/>
    <property type="match status" value="1"/>
</dbReference>
<evidence type="ECO:0000313" key="5">
    <source>
        <dbReference type="Proteomes" id="UP001063166"/>
    </source>
</evidence>
<keyword evidence="1" id="KW-0694">RNA-binding</keyword>
<dbReference type="EMBL" id="BRPK01000013">
    <property type="protein sequence ID" value="GLB43437.1"/>
    <property type="molecule type" value="Genomic_DNA"/>
</dbReference>
<dbReference type="InterPro" id="IPR014720">
    <property type="entry name" value="dsRBD_dom"/>
</dbReference>
<reference evidence="4" key="1">
    <citation type="submission" date="2022-07" db="EMBL/GenBank/DDBJ databases">
        <title>The genome of Lyophyllum shimeji provides insight into the initial evolution of ectomycorrhizal fungal genome.</title>
        <authorList>
            <person name="Kobayashi Y."/>
            <person name="Shibata T."/>
            <person name="Hirakawa H."/>
            <person name="Shigenobu S."/>
            <person name="Nishiyama T."/>
            <person name="Yamada A."/>
            <person name="Hasebe M."/>
            <person name="Kawaguchi M."/>
        </authorList>
    </citation>
    <scope>NUCLEOTIDE SEQUENCE</scope>
    <source>
        <strain evidence="4">AT787</strain>
    </source>
</reference>
<dbReference type="SUPFAM" id="SSF54768">
    <property type="entry name" value="dsRNA-binding domain-like"/>
    <property type="match status" value="1"/>
</dbReference>
<dbReference type="GO" id="GO:0003723">
    <property type="term" value="F:RNA binding"/>
    <property type="evidence" value="ECO:0007669"/>
    <property type="project" value="UniProtKB-UniRule"/>
</dbReference>
<evidence type="ECO:0000256" key="2">
    <source>
        <dbReference type="SAM" id="MobiDB-lite"/>
    </source>
</evidence>
<proteinExistence type="predicted"/>
<dbReference type="Pfam" id="PF00035">
    <property type="entry name" value="dsrm"/>
    <property type="match status" value="1"/>
</dbReference>
<dbReference type="OrthoDB" id="112668at2759"/>